<protein>
    <submittedName>
        <fullName evidence="5">Uncharacterized protein</fullName>
    </submittedName>
</protein>
<dbReference type="PROSITE" id="PS50088">
    <property type="entry name" value="ANK_REPEAT"/>
    <property type="match status" value="2"/>
</dbReference>
<dbReference type="PANTHER" id="PTHR24124:SF14">
    <property type="entry name" value="CHROMOSOME UNDETERMINED SCAFFOLD_25, WHOLE GENOME SHOTGUN SEQUENCE"/>
    <property type="match status" value="1"/>
</dbReference>
<evidence type="ECO:0000313" key="5">
    <source>
        <dbReference type="EMBL" id="KAK7749829.1"/>
    </source>
</evidence>
<feature type="repeat" description="ANK" evidence="3">
    <location>
        <begin position="104"/>
        <end position="136"/>
    </location>
</feature>
<dbReference type="Gene3D" id="1.25.40.20">
    <property type="entry name" value="Ankyrin repeat-containing domain"/>
    <property type="match status" value="1"/>
</dbReference>
<keyword evidence="6" id="KW-1185">Reference proteome</keyword>
<evidence type="ECO:0000256" key="2">
    <source>
        <dbReference type="ARBA" id="ARBA00023043"/>
    </source>
</evidence>
<keyword evidence="2 3" id="KW-0040">ANK repeat</keyword>
<sequence>MELTLPSPTTISKRRRLQNRNAQRRFRHSEGRTPLMHAVAAGHPAVVQALLAAGARCDPVDRARRSVLHLAVLHRREEVLRLLLAGARGCGCGGGALLDAYDADGNTPLHLAVAEGFEAGVVMLLRSGTDLEVQARRC</sequence>
<dbReference type="SMART" id="SM00248">
    <property type="entry name" value="ANK"/>
    <property type="match status" value="3"/>
</dbReference>
<dbReference type="Pfam" id="PF00023">
    <property type="entry name" value="Ank"/>
    <property type="match status" value="1"/>
</dbReference>
<gene>
    <name evidence="5" type="ORF">SLS53_000410</name>
</gene>
<keyword evidence="1" id="KW-0677">Repeat</keyword>
<evidence type="ECO:0000313" key="6">
    <source>
        <dbReference type="Proteomes" id="UP001320245"/>
    </source>
</evidence>
<organism evidence="5 6">
    <name type="scientific">Cytospora paraplurivora</name>
    <dbReference type="NCBI Taxonomy" id="2898453"/>
    <lineage>
        <taxon>Eukaryota</taxon>
        <taxon>Fungi</taxon>
        <taxon>Dikarya</taxon>
        <taxon>Ascomycota</taxon>
        <taxon>Pezizomycotina</taxon>
        <taxon>Sordariomycetes</taxon>
        <taxon>Sordariomycetidae</taxon>
        <taxon>Diaporthales</taxon>
        <taxon>Cytosporaceae</taxon>
        <taxon>Cytospora</taxon>
    </lineage>
</organism>
<dbReference type="SUPFAM" id="SSF48403">
    <property type="entry name" value="Ankyrin repeat"/>
    <property type="match status" value="1"/>
</dbReference>
<feature type="region of interest" description="Disordered" evidence="4">
    <location>
        <begin position="1"/>
        <end position="29"/>
    </location>
</feature>
<accession>A0AAN9UK98</accession>
<dbReference type="EMBL" id="JAJSPL020000001">
    <property type="protein sequence ID" value="KAK7749829.1"/>
    <property type="molecule type" value="Genomic_DNA"/>
</dbReference>
<comment type="caution">
    <text evidence="5">The sequence shown here is derived from an EMBL/GenBank/DDBJ whole genome shotgun (WGS) entry which is preliminary data.</text>
</comment>
<dbReference type="PROSITE" id="PS50297">
    <property type="entry name" value="ANK_REP_REGION"/>
    <property type="match status" value="2"/>
</dbReference>
<dbReference type="AlphaFoldDB" id="A0AAN9UK98"/>
<dbReference type="GO" id="GO:0005634">
    <property type="term" value="C:nucleus"/>
    <property type="evidence" value="ECO:0007669"/>
    <property type="project" value="TreeGrafter"/>
</dbReference>
<dbReference type="InterPro" id="IPR002110">
    <property type="entry name" value="Ankyrin_rpt"/>
</dbReference>
<dbReference type="Proteomes" id="UP001320245">
    <property type="component" value="Unassembled WGS sequence"/>
</dbReference>
<proteinExistence type="predicted"/>
<name>A0AAN9UK98_9PEZI</name>
<feature type="compositionally biased region" description="Basic residues" evidence="4">
    <location>
        <begin position="12"/>
        <end position="27"/>
    </location>
</feature>
<dbReference type="Pfam" id="PF12796">
    <property type="entry name" value="Ank_2"/>
    <property type="match status" value="1"/>
</dbReference>
<evidence type="ECO:0000256" key="4">
    <source>
        <dbReference type="SAM" id="MobiDB-lite"/>
    </source>
</evidence>
<feature type="repeat" description="ANK" evidence="3">
    <location>
        <begin position="30"/>
        <end position="62"/>
    </location>
</feature>
<evidence type="ECO:0000256" key="1">
    <source>
        <dbReference type="ARBA" id="ARBA00022737"/>
    </source>
</evidence>
<dbReference type="PANTHER" id="PTHR24124">
    <property type="entry name" value="ANKYRIN REPEAT FAMILY A"/>
    <property type="match status" value="1"/>
</dbReference>
<feature type="compositionally biased region" description="Polar residues" evidence="4">
    <location>
        <begin position="1"/>
        <end position="11"/>
    </location>
</feature>
<dbReference type="GO" id="GO:0010468">
    <property type="term" value="P:regulation of gene expression"/>
    <property type="evidence" value="ECO:0007669"/>
    <property type="project" value="TreeGrafter"/>
</dbReference>
<evidence type="ECO:0000256" key="3">
    <source>
        <dbReference type="PROSITE-ProRule" id="PRU00023"/>
    </source>
</evidence>
<dbReference type="InterPro" id="IPR036770">
    <property type="entry name" value="Ankyrin_rpt-contain_sf"/>
</dbReference>
<reference evidence="5 6" key="1">
    <citation type="journal article" date="2023" name="PLoS ONE">
        <title>Cytospora paraplurivora sp. nov. isolated from orchards with fruit tree decline syndrome in Ontario, Canada.</title>
        <authorList>
            <person name="Ilyukhin E."/>
            <person name="Nguyen H.D.T."/>
            <person name="Castle A.J."/>
            <person name="Ellouze W."/>
        </authorList>
    </citation>
    <scope>NUCLEOTIDE SEQUENCE [LARGE SCALE GENOMIC DNA]</scope>
    <source>
        <strain evidence="5 6">FDS-564</strain>
    </source>
</reference>